<dbReference type="CDD" id="cd00082">
    <property type="entry name" value="HisKA"/>
    <property type="match status" value="1"/>
</dbReference>
<sequence>MCKPWRLPEAWGPVLREDRVLREQVLLVERNLGIGMFGSLAGGLLCVGALWNTLSTQFLLGWLLLYLGLIVAGRVLLLRRGGTARMAPRAGLRVIVAHMAMVGALWGLLSVWTWQHAMDQPWPVFAMLAIMAGVSAGAMAFTAPCVPAYWAYAFSALLPLAWNLLAHGGPQYVAIGLGSLVFLAVTCLFARNIDLDAARGIELRFENLQLLERAEAAQARAEQANRDKSRFLAAASHDLRQPLHAMGLFLEALVRTPLTPHQQTVLTHAQSASDAAGEMLTTLLDYSRLEAGVIRSQPKTFAVQPLLLKLEQEFGAQADAQGLVYRTRETQALALADRALVDLVLHNLISNAIRYTHQGGILVACRARSGMLALEVWDTGIGIAPDQQQDIFKEFHQLGNPERDRRKGLGLGLAIVQRLAREMGTRVELLSRPQRGSVFRFWLPASHGSVLDDQDRAAPEANLQGLRVLVIDDDDSVRLAMHALLGGWGCHCATADSLEQAWPLIEAQAPQLLITDYRLRENRTGAQVVTAVRARLGAGLPAIIITGDTAPQRLREAQHSDALLLHKPVSARLLHQAIAKLVG</sequence>
<dbReference type="SUPFAM" id="SSF55874">
    <property type="entry name" value="ATPase domain of HSP90 chaperone/DNA topoisomerase II/histidine kinase"/>
    <property type="match status" value="1"/>
</dbReference>
<feature type="domain" description="Histidine kinase" evidence="9">
    <location>
        <begin position="234"/>
        <end position="447"/>
    </location>
</feature>
<dbReference type="GO" id="GO:0000155">
    <property type="term" value="F:phosphorelay sensor kinase activity"/>
    <property type="evidence" value="ECO:0007669"/>
    <property type="project" value="InterPro"/>
</dbReference>
<dbReference type="GO" id="GO:0005886">
    <property type="term" value="C:plasma membrane"/>
    <property type="evidence" value="ECO:0007669"/>
    <property type="project" value="TreeGrafter"/>
</dbReference>
<dbReference type="SMART" id="SM00388">
    <property type="entry name" value="HisKA"/>
    <property type="match status" value="1"/>
</dbReference>
<reference evidence="11" key="1">
    <citation type="submission" date="2022-03" db="EMBL/GenBank/DDBJ databases">
        <authorList>
            <person name="Woo C.Y."/>
        </authorList>
    </citation>
    <scope>NUCLEOTIDE SEQUENCE</scope>
    <source>
        <strain evidence="11">CYS-02</strain>
    </source>
</reference>
<protein>
    <recommendedName>
        <fullName evidence="2">histidine kinase</fullName>
        <ecNumber evidence="2">2.7.13.3</ecNumber>
    </recommendedName>
</protein>
<dbReference type="InterPro" id="IPR011006">
    <property type="entry name" value="CheY-like_superfamily"/>
</dbReference>
<feature type="domain" description="Response regulatory" evidence="10">
    <location>
        <begin position="467"/>
        <end position="582"/>
    </location>
</feature>
<dbReference type="PANTHER" id="PTHR43047:SF9">
    <property type="entry name" value="HISTIDINE KINASE"/>
    <property type="match status" value="1"/>
</dbReference>
<proteinExistence type="predicted"/>
<dbReference type="SUPFAM" id="SSF52172">
    <property type="entry name" value="CheY-like"/>
    <property type="match status" value="1"/>
</dbReference>
<keyword evidence="5 11" id="KW-0418">Kinase</keyword>
<dbReference type="Pfam" id="PF02518">
    <property type="entry name" value="HATPase_c"/>
    <property type="match status" value="1"/>
</dbReference>
<dbReference type="SUPFAM" id="SSF47384">
    <property type="entry name" value="Homodimeric domain of signal transducing histidine kinase"/>
    <property type="match status" value="1"/>
</dbReference>
<dbReference type="InterPro" id="IPR003594">
    <property type="entry name" value="HATPase_dom"/>
</dbReference>
<keyword evidence="8" id="KW-0812">Transmembrane</keyword>
<dbReference type="InterPro" id="IPR004358">
    <property type="entry name" value="Sig_transdc_His_kin-like_C"/>
</dbReference>
<feature type="transmembrane region" description="Helical" evidence="8">
    <location>
        <begin position="32"/>
        <end position="51"/>
    </location>
</feature>
<dbReference type="PRINTS" id="PR00344">
    <property type="entry name" value="BCTRLSENSOR"/>
</dbReference>
<dbReference type="PROSITE" id="PS50109">
    <property type="entry name" value="HIS_KIN"/>
    <property type="match status" value="1"/>
</dbReference>
<dbReference type="PROSITE" id="PS50110">
    <property type="entry name" value="RESPONSE_REGULATORY"/>
    <property type="match status" value="1"/>
</dbReference>
<dbReference type="PANTHER" id="PTHR43047">
    <property type="entry name" value="TWO-COMPONENT HISTIDINE PROTEIN KINASE"/>
    <property type="match status" value="1"/>
</dbReference>
<dbReference type="EC" id="2.7.13.3" evidence="2"/>
<evidence type="ECO:0000256" key="8">
    <source>
        <dbReference type="SAM" id="Phobius"/>
    </source>
</evidence>
<evidence type="ECO:0000256" key="5">
    <source>
        <dbReference type="ARBA" id="ARBA00022777"/>
    </source>
</evidence>
<dbReference type="CDD" id="cd00156">
    <property type="entry name" value="REC"/>
    <property type="match status" value="1"/>
</dbReference>
<feature type="transmembrane region" description="Helical" evidence="8">
    <location>
        <begin position="172"/>
        <end position="190"/>
    </location>
</feature>
<keyword evidence="4" id="KW-0808">Transferase</keyword>
<keyword evidence="8" id="KW-0472">Membrane</keyword>
<feature type="transmembrane region" description="Helical" evidence="8">
    <location>
        <begin position="57"/>
        <end position="78"/>
    </location>
</feature>
<feature type="transmembrane region" description="Helical" evidence="8">
    <location>
        <begin position="124"/>
        <end position="142"/>
    </location>
</feature>
<dbReference type="SMART" id="SM00387">
    <property type="entry name" value="HATPase_c"/>
    <property type="match status" value="1"/>
</dbReference>
<dbReference type="InterPro" id="IPR003661">
    <property type="entry name" value="HisK_dim/P_dom"/>
</dbReference>
<dbReference type="Proteomes" id="UP001139447">
    <property type="component" value="Unassembled WGS sequence"/>
</dbReference>
<dbReference type="RefSeq" id="WP_243305699.1">
    <property type="nucleotide sequence ID" value="NZ_JALGBI010000001.1"/>
</dbReference>
<dbReference type="Gene3D" id="1.10.287.130">
    <property type="match status" value="1"/>
</dbReference>
<comment type="catalytic activity">
    <reaction evidence="1">
        <text>ATP + protein L-histidine = ADP + protein N-phospho-L-histidine.</text>
        <dbReference type="EC" id="2.7.13.3"/>
    </reaction>
</comment>
<feature type="transmembrane region" description="Helical" evidence="8">
    <location>
        <begin position="90"/>
        <end position="112"/>
    </location>
</feature>
<dbReference type="InterPro" id="IPR005467">
    <property type="entry name" value="His_kinase_dom"/>
</dbReference>
<evidence type="ECO:0000259" key="10">
    <source>
        <dbReference type="PROSITE" id="PS50110"/>
    </source>
</evidence>
<evidence type="ECO:0000313" key="11">
    <source>
        <dbReference type="EMBL" id="MCJ0763099.1"/>
    </source>
</evidence>
<dbReference type="Gene3D" id="3.40.50.2300">
    <property type="match status" value="1"/>
</dbReference>
<dbReference type="SMART" id="SM00448">
    <property type="entry name" value="REC"/>
    <property type="match status" value="1"/>
</dbReference>
<evidence type="ECO:0000313" key="12">
    <source>
        <dbReference type="Proteomes" id="UP001139447"/>
    </source>
</evidence>
<dbReference type="Pfam" id="PF00072">
    <property type="entry name" value="Response_reg"/>
    <property type="match status" value="1"/>
</dbReference>
<evidence type="ECO:0000256" key="3">
    <source>
        <dbReference type="ARBA" id="ARBA00022553"/>
    </source>
</evidence>
<dbReference type="GO" id="GO:0009927">
    <property type="term" value="F:histidine phosphotransfer kinase activity"/>
    <property type="evidence" value="ECO:0007669"/>
    <property type="project" value="TreeGrafter"/>
</dbReference>
<accession>A0A9X2AM99</accession>
<feature type="coiled-coil region" evidence="7">
    <location>
        <begin position="207"/>
        <end position="234"/>
    </location>
</feature>
<dbReference type="Gene3D" id="3.30.565.10">
    <property type="entry name" value="Histidine kinase-like ATPase, C-terminal domain"/>
    <property type="match status" value="1"/>
</dbReference>
<evidence type="ECO:0000256" key="2">
    <source>
        <dbReference type="ARBA" id="ARBA00012438"/>
    </source>
</evidence>
<dbReference type="Pfam" id="PF00512">
    <property type="entry name" value="HisKA"/>
    <property type="match status" value="1"/>
</dbReference>
<name>A0A9X2AM99_9BURK</name>
<evidence type="ECO:0000256" key="7">
    <source>
        <dbReference type="SAM" id="Coils"/>
    </source>
</evidence>
<dbReference type="InterPro" id="IPR001789">
    <property type="entry name" value="Sig_transdc_resp-reg_receiver"/>
</dbReference>
<keyword evidence="8" id="KW-1133">Transmembrane helix</keyword>
<keyword evidence="3 6" id="KW-0597">Phosphoprotein</keyword>
<evidence type="ECO:0000259" key="9">
    <source>
        <dbReference type="PROSITE" id="PS50109"/>
    </source>
</evidence>
<dbReference type="AlphaFoldDB" id="A0A9X2AM99"/>
<organism evidence="11 12">
    <name type="scientific">Variovorax terrae</name>
    <dbReference type="NCBI Taxonomy" id="2923278"/>
    <lineage>
        <taxon>Bacteria</taxon>
        <taxon>Pseudomonadati</taxon>
        <taxon>Pseudomonadota</taxon>
        <taxon>Betaproteobacteria</taxon>
        <taxon>Burkholderiales</taxon>
        <taxon>Comamonadaceae</taxon>
        <taxon>Variovorax</taxon>
    </lineage>
</organism>
<evidence type="ECO:0000256" key="4">
    <source>
        <dbReference type="ARBA" id="ARBA00022679"/>
    </source>
</evidence>
<dbReference type="InterPro" id="IPR036097">
    <property type="entry name" value="HisK_dim/P_sf"/>
</dbReference>
<gene>
    <name evidence="11" type="ORF">MMF98_07745</name>
</gene>
<evidence type="ECO:0000256" key="1">
    <source>
        <dbReference type="ARBA" id="ARBA00000085"/>
    </source>
</evidence>
<keyword evidence="7" id="KW-0175">Coiled coil</keyword>
<comment type="caution">
    <text evidence="11">The sequence shown here is derived from an EMBL/GenBank/DDBJ whole genome shotgun (WGS) entry which is preliminary data.</text>
</comment>
<feature type="modified residue" description="4-aspartylphosphate" evidence="6">
    <location>
        <position position="516"/>
    </location>
</feature>
<keyword evidence="12" id="KW-1185">Reference proteome</keyword>
<evidence type="ECO:0000256" key="6">
    <source>
        <dbReference type="PROSITE-ProRule" id="PRU00169"/>
    </source>
</evidence>
<dbReference type="InterPro" id="IPR036890">
    <property type="entry name" value="HATPase_C_sf"/>
</dbReference>
<dbReference type="EMBL" id="JALGBI010000001">
    <property type="protein sequence ID" value="MCJ0763099.1"/>
    <property type="molecule type" value="Genomic_DNA"/>
</dbReference>
<dbReference type="FunFam" id="3.30.565.10:FF:000049">
    <property type="entry name" value="Two-component sensor histidine kinase"/>
    <property type="match status" value="1"/>
</dbReference>